<organism evidence="1 2">
    <name type="scientific">Aplosporella prunicola CBS 121167</name>
    <dbReference type="NCBI Taxonomy" id="1176127"/>
    <lineage>
        <taxon>Eukaryota</taxon>
        <taxon>Fungi</taxon>
        <taxon>Dikarya</taxon>
        <taxon>Ascomycota</taxon>
        <taxon>Pezizomycotina</taxon>
        <taxon>Dothideomycetes</taxon>
        <taxon>Dothideomycetes incertae sedis</taxon>
        <taxon>Botryosphaeriales</taxon>
        <taxon>Aplosporellaceae</taxon>
        <taxon>Aplosporella</taxon>
    </lineage>
</organism>
<protein>
    <submittedName>
        <fullName evidence="1">Uncharacterized protein</fullName>
    </submittedName>
</protein>
<keyword evidence="2" id="KW-1185">Reference proteome</keyword>
<name>A0A6A6BSN0_9PEZI</name>
<proteinExistence type="predicted"/>
<dbReference type="RefSeq" id="XP_033402820.1">
    <property type="nucleotide sequence ID" value="XM_033535842.1"/>
</dbReference>
<dbReference type="Proteomes" id="UP000799438">
    <property type="component" value="Unassembled WGS sequence"/>
</dbReference>
<dbReference type="EMBL" id="ML995474">
    <property type="protein sequence ID" value="KAF2147112.1"/>
    <property type="molecule type" value="Genomic_DNA"/>
</dbReference>
<dbReference type="AlphaFoldDB" id="A0A6A6BSN0"/>
<reference evidence="1" key="1">
    <citation type="journal article" date="2020" name="Stud. Mycol.">
        <title>101 Dothideomycetes genomes: a test case for predicting lifestyles and emergence of pathogens.</title>
        <authorList>
            <person name="Haridas S."/>
            <person name="Albert R."/>
            <person name="Binder M."/>
            <person name="Bloem J."/>
            <person name="Labutti K."/>
            <person name="Salamov A."/>
            <person name="Andreopoulos B."/>
            <person name="Baker S."/>
            <person name="Barry K."/>
            <person name="Bills G."/>
            <person name="Bluhm B."/>
            <person name="Cannon C."/>
            <person name="Castanera R."/>
            <person name="Culley D."/>
            <person name="Daum C."/>
            <person name="Ezra D."/>
            <person name="Gonzalez J."/>
            <person name="Henrissat B."/>
            <person name="Kuo A."/>
            <person name="Liang C."/>
            <person name="Lipzen A."/>
            <person name="Lutzoni F."/>
            <person name="Magnuson J."/>
            <person name="Mondo S."/>
            <person name="Nolan M."/>
            <person name="Ohm R."/>
            <person name="Pangilinan J."/>
            <person name="Park H.-J."/>
            <person name="Ramirez L."/>
            <person name="Alfaro M."/>
            <person name="Sun H."/>
            <person name="Tritt A."/>
            <person name="Yoshinaga Y."/>
            <person name="Zwiers L.-H."/>
            <person name="Turgeon B."/>
            <person name="Goodwin S."/>
            <person name="Spatafora J."/>
            <person name="Crous P."/>
            <person name="Grigoriev I."/>
        </authorList>
    </citation>
    <scope>NUCLEOTIDE SEQUENCE</scope>
    <source>
        <strain evidence="1">CBS 121167</strain>
    </source>
</reference>
<dbReference type="GeneID" id="54293338"/>
<sequence>MYTTSTPTVIIPPRARSDTPKVVVPPIGGSPQILTNLTHVMGVRIAALQPHDTSGKSQKLFEMCSKMSMDDCARLKDTFPGSANNNTDFPGFECPVLHQALCQNGNFSNSASVVSEIQASLSYIFAIQLQAGAGLWEGHNDFTGHPSSEGFVKFNAFVCQHLRQQNIEAMGMDPKIVTDAICASGQTVNLFEFAYGSISPGMKDAIDQDS</sequence>
<evidence type="ECO:0000313" key="2">
    <source>
        <dbReference type="Proteomes" id="UP000799438"/>
    </source>
</evidence>
<gene>
    <name evidence="1" type="ORF">K452DRAFT_1831</name>
</gene>
<accession>A0A6A6BSN0</accession>
<evidence type="ECO:0000313" key="1">
    <source>
        <dbReference type="EMBL" id="KAF2147112.1"/>
    </source>
</evidence>